<evidence type="ECO:0000313" key="3">
    <source>
        <dbReference type="Proteomes" id="UP000054248"/>
    </source>
</evidence>
<organism evidence="2 3">
    <name type="scientific">Tulasnella calospora MUT 4182</name>
    <dbReference type="NCBI Taxonomy" id="1051891"/>
    <lineage>
        <taxon>Eukaryota</taxon>
        <taxon>Fungi</taxon>
        <taxon>Dikarya</taxon>
        <taxon>Basidiomycota</taxon>
        <taxon>Agaricomycotina</taxon>
        <taxon>Agaricomycetes</taxon>
        <taxon>Cantharellales</taxon>
        <taxon>Tulasnellaceae</taxon>
        <taxon>Tulasnella</taxon>
    </lineage>
</organism>
<dbReference type="AlphaFoldDB" id="A0A0C3QIE5"/>
<accession>A0A0C3QIE5</accession>
<dbReference type="OrthoDB" id="3180790at2759"/>
<protein>
    <submittedName>
        <fullName evidence="2">Uncharacterized protein</fullName>
    </submittedName>
</protein>
<reference evidence="2 3" key="1">
    <citation type="submission" date="2014-04" db="EMBL/GenBank/DDBJ databases">
        <authorList>
            <consortium name="DOE Joint Genome Institute"/>
            <person name="Kuo A."/>
            <person name="Girlanda M."/>
            <person name="Perotto S."/>
            <person name="Kohler A."/>
            <person name="Nagy L.G."/>
            <person name="Floudas D."/>
            <person name="Copeland A."/>
            <person name="Barry K.W."/>
            <person name="Cichocki N."/>
            <person name="Veneault-Fourrey C."/>
            <person name="LaButti K."/>
            <person name="Lindquist E.A."/>
            <person name="Lipzen A."/>
            <person name="Lundell T."/>
            <person name="Morin E."/>
            <person name="Murat C."/>
            <person name="Sun H."/>
            <person name="Tunlid A."/>
            <person name="Henrissat B."/>
            <person name="Grigoriev I.V."/>
            <person name="Hibbett D.S."/>
            <person name="Martin F."/>
            <person name="Nordberg H.P."/>
            <person name="Cantor M.N."/>
            <person name="Hua S.X."/>
        </authorList>
    </citation>
    <scope>NUCLEOTIDE SEQUENCE [LARGE SCALE GENOMIC DNA]</scope>
    <source>
        <strain evidence="2 3">MUT 4182</strain>
    </source>
</reference>
<name>A0A0C3QIE5_9AGAM</name>
<reference evidence="3" key="2">
    <citation type="submission" date="2015-01" db="EMBL/GenBank/DDBJ databases">
        <title>Evolutionary Origins and Diversification of the Mycorrhizal Mutualists.</title>
        <authorList>
            <consortium name="DOE Joint Genome Institute"/>
            <consortium name="Mycorrhizal Genomics Consortium"/>
            <person name="Kohler A."/>
            <person name="Kuo A."/>
            <person name="Nagy L.G."/>
            <person name="Floudas D."/>
            <person name="Copeland A."/>
            <person name="Barry K.W."/>
            <person name="Cichocki N."/>
            <person name="Veneault-Fourrey C."/>
            <person name="LaButti K."/>
            <person name="Lindquist E.A."/>
            <person name="Lipzen A."/>
            <person name="Lundell T."/>
            <person name="Morin E."/>
            <person name="Murat C."/>
            <person name="Riley R."/>
            <person name="Ohm R."/>
            <person name="Sun H."/>
            <person name="Tunlid A."/>
            <person name="Henrissat B."/>
            <person name="Grigoriev I.V."/>
            <person name="Hibbett D.S."/>
            <person name="Martin F."/>
        </authorList>
    </citation>
    <scope>NUCLEOTIDE SEQUENCE [LARGE SCALE GENOMIC DNA]</scope>
    <source>
        <strain evidence="3">MUT 4182</strain>
    </source>
</reference>
<gene>
    <name evidence="2" type="ORF">M407DRAFT_241698</name>
</gene>
<dbReference type="HOGENOM" id="CLU_980686_0_0_1"/>
<dbReference type="Proteomes" id="UP000054248">
    <property type="component" value="Unassembled WGS sequence"/>
</dbReference>
<dbReference type="EMBL" id="KN822960">
    <property type="protein sequence ID" value="KIO31810.1"/>
    <property type="molecule type" value="Genomic_DNA"/>
</dbReference>
<feature type="region of interest" description="Disordered" evidence="1">
    <location>
        <begin position="137"/>
        <end position="179"/>
    </location>
</feature>
<sequence length="284" mass="31240">MSAESKLFTTITLDNIREVLSPLRKANVPFYIITAESGYCPACHSDLSSANITAPNSLLGHLRRSKKCIAKREERGVKLFGLKQPDSLLWGSVDDLTALDARRFPDRNVWVQGVFPPTRPQMTTPMYASISQWHARTESGDGYTSSSPPPSSGSSDDGWASSSSSSSSPSSAHFSQQYILPPHNGVPAYQLYDPNGRRESAATITPADYYNKGQPVAYQPGQPAFGVPMTTGAVPPQQYQLPQGVQYQQVPQGMYVNTQQQQPPMYNPAYQYPARNAPQQGYTW</sequence>
<proteinExistence type="predicted"/>
<evidence type="ECO:0000313" key="2">
    <source>
        <dbReference type="EMBL" id="KIO31810.1"/>
    </source>
</evidence>
<evidence type="ECO:0000256" key="1">
    <source>
        <dbReference type="SAM" id="MobiDB-lite"/>
    </source>
</evidence>
<feature type="compositionally biased region" description="Low complexity" evidence="1">
    <location>
        <begin position="140"/>
        <end position="171"/>
    </location>
</feature>
<keyword evidence="3" id="KW-1185">Reference proteome</keyword>